<evidence type="ECO:0000256" key="1">
    <source>
        <dbReference type="SAM" id="SignalP"/>
    </source>
</evidence>
<proteinExistence type="predicted"/>
<sequence>MRWLVLKILIGTIAPQLQESEDKMWWFLLMKGLLICSNTKGDMRNLIKALMVSSFQAACGDTPFLLPVLISRAANAFWTSFASMTLDFNATSTLVTSLTTCWVALLLVNFETSDLCFGADRKDKTDSKTARSVRPTKLLEMDEVRSEDLSLHNCVSTAAASGLDLVGKLIERA</sequence>
<feature type="non-terminal residue" evidence="2">
    <location>
        <position position="173"/>
    </location>
</feature>
<gene>
    <name evidence="2" type="ORF">C5167_018401</name>
</gene>
<dbReference type="AlphaFoldDB" id="A0A4Y7IQA1"/>
<organism evidence="2 3">
    <name type="scientific">Papaver somniferum</name>
    <name type="common">Opium poppy</name>
    <dbReference type="NCBI Taxonomy" id="3469"/>
    <lineage>
        <taxon>Eukaryota</taxon>
        <taxon>Viridiplantae</taxon>
        <taxon>Streptophyta</taxon>
        <taxon>Embryophyta</taxon>
        <taxon>Tracheophyta</taxon>
        <taxon>Spermatophyta</taxon>
        <taxon>Magnoliopsida</taxon>
        <taxon>Ranunculales</taxon>
        <taxon>Papaveraceae</taxon>
        <taxon>Papaveroideae</taxon>
        <taxon>Papaver</taxon>
    </lineage>
</organism>
<evidence type="ECO:0000313" key="3">
    <source>
        <dbReference type="Proteomes" id="UP000316621"/>
    </source>
</evidence>
<name>A0A4Y7IQA1_PAPSO</name>
<accession>A0A4Y7IQA1</accession>
<protein>
    <submittedName>
        <fullName evidence="2">Uncharacterized protein</fullName>
    </submittedName>
</protein>
<feature type="signal peptide" evidence="1">
    <location>
        <begin position="1"/>
        <end position="20"/>
    </location>
</feature>
<feature type="chain" id="PRO_5021194124" evidence="1">
    <location>
        <begin position="21"/>
        <end position="173"/>
    </location>
</feature>
<dbReference type="EMBL" id="CM010716">
    <property type="protein sequence ID" value="RZC49980.1"/>
    <property type="molecule type" value="Genomic_DNA"/>
</dbReference>
<evidence type="ECO:0000313" key="2">
    <source>
        <dbReference type="EMBL" id="RZC49980.1"/>
    </source>
</evidence>
<reference evidence="2 3" key="1">
    <citation type="journal article" date="2018" name="Science">
        <title>The opium poppy genome and morphinan production.</title>
        <authorList>
            <person name="Guo L."/>
            <person name="Winzer T."/>
            <person name="Yang X."/>
            <person name="Li Y."/>
            <person name="Ning Z."/>
            <person name="He Z."/>
            <person name="Teodor R."/>
            <person name="Lu Y."/>
            <person name="Bowser T.A."/>
            <person name="Graham I.A."/>
            <person name="Ye K."/>
        </authorList>
    </citation>
    <scope>NUCLEOTIDE SEQUENCE [LARGE SCALE GENOMIC DNA]</scope>
    <source>
        <strain evidence="3">cv. HN1</strain>
        <tissue evidence="2">Leaves</tissue>
    </source>
</reference>
<dbReference type="Proteomes" id="UP000316621">
    <property type="component" value="Chromosome 2"/>
</dbReference>
<keyword evidence="1" id="KW-0732">Signal</keyword>
<dbReference type="Gramene" id="RZC49980">
    <property type="protein sequence ID" value="RZC49980"/>
    <property type="gene ID" value="C5167_018401"/>
</dbReference>
<keyword evidence="3" id="KW-1185">Reference proteome</keyword>